<organism evidence="2 3">
    <name type="scientific">Luteolibacter luteus</name>
    <dbReference type="NCBI Taxonomy" id="2728835"/>
    <lineage>
        <taxon>Bacteria</taxon>
        <taxon>Pseudomonadati</taxon>
        <taxon>Verrucomicrobiota</taxon>
        <taxon>Verrucomicrobiia</taxon>
        <taxon>Verrucomicrobiales</taxon>
        <taxon>Verrucomicrobiaceae</taxon>
        <taxon>Luteolibacter</taxon>
    </lineage>
</organism>
<keyword evidence="3" id="KW-1185">Reference proteome</keyword>
<protein>
    <submittedName>
        <fullName evidence="2">Uncharacterized protein</fullName>
    </submittedName>
</protein>
<dbReference type="KEGG" id="luo:HHL09_03510"/>
<feature type="signal peptide" evidence="1">
    <location>
        <begin position="1"/>
        <end position="17"/>
    </location>
</feature>
<dbReference type="AlphaFoldDB" id="A0A858RFH4"/>
<dbReference type="RefSeq" id="WP_169453104.1">
    <property type="nucleotide sequence ID" value="NZ_CP051774.1"/>
</dbReference>
<dbReference type="EMBL" id="CP051774">
    <property type="protein sequence ID" value="QJE94883.1"/>
    <property type="molecule type" value="Genomic_DNA"/>
</dbReference>
<keyword evidence="1" id="KW-0732">Signal</keyword>
<evidence type="ECO:0000313" key="2">
    <source>
        <dbReference type="EMBL" id="QJE94883.1"/>
    </source>
</evidence>
<evidence type="ECO:0000313" key="3">
    <source>
        <dbReference type="Proteomes" id="UP000501812"/>
    </source>
</evidence>
<gene>
    <name evidence="2" type="ORF">HHL09_03510</name>
</gene>
<name>A0A858RFH4_9BACT</name>
<proteinExistence type="predicted"/>
<feature type="chain" id="PRO_5033062978" evidence="1">
    <location>
        <begin position="18"/>
        <end position="236"/>
    </location>
</feature>
<evidence type="ECO:0000256" key="1">
    <source>
        <dbReference type="SAM" id="SignalP"/>
    </source>
</evidence>
<reference evidence="2 3" key="1">
    <citation type="submission" date="2020-04" db="EMBL/GenBank/DDBJ databases">
        <title>Luteolibacter sp. G-1-1-1 isolated from soil.</title>
        <authorList>
            <person name="Dahal R.H."/>
        </authorList>
    </citation>
    <scope>NUCLEOTIDE SEQUENCE [LARGE SCALE GENOMIC DNA]</scope>
    <source>
        <strain evidence="2 3">G-1-1-1</strain>
    </source>
</reference>
<dbReference type="Proteomes" id="UP000501812">
    <property type="component" value="Chromosome"/>
</dbReference>
<accession>A0A858RFH4</accession>
<sequence length="236" mass="26095">MLRLLALLLFCCLPAKSQEKRIAVFVGLCDNVTQGIVKVGAKIGDGDKPDENLYWGCTDGLKSCFKASRQWKLEKSEVVTGDERILERLTFRHRTAKAVLIAEAWRGSKLKDCYIASEAAMLSGKNDLVVFIGHNVRMDHPIDSPSVKAAGKTDAMVLCCKSEEYFRDRLQDAGVRPVLLTTQLMYPGSFILRDSLEPWLVGKDHNALRDAASQAYARNQNLSGSAARGVFSCLDP</sequence>